<proteinExistence type="predicted"/>
<dbReference type="OrthoDB" id="7914375at2"/>
<dbReference type="AlphaFoldDB" id="A0A4R7C681"/>
<feature type="transmembrane region" description="Helical" evidence="1">
    <location>
        <begin position="86"/>
        <end position="106"/>
    </location>
</feature>
<name>A0A4R7C681_9HYPH</name>
<feature type="transmembrane region" description="Helical" evidence="1">
    <location>
        <begin position="141"/>
        <end position="164"/>
    </location>
</feature>
<evidence type="ECO:0000313" key="4">
    <source>
        <dbReference type="Proteomes" id="UP000295122"/>
    </source>
</evidence>
<dbReference type="RefSeq" id="WP_133768436.1">
    <property type="nucleotide sequence ID" value="NZ_SNZR01000011.1"/>
</dbReference>
<evidence type="ECO:0000256" key="1">
    <source>
        <dbReference type="SAM" id="Phobius"/>
    </source>
</evidence>
<feature type="transmembrane region" description="Helical" evidence="1">
    <location>
        <begin position="184"/>
        <end position="203"/>
    </location>
</feature>
<sequence length="223" mass="23491">MAAEVGKSPAPSGIVKGPQAVVGGLALVALALFALWLVSDLSQGTLRSMGPAMLPRWLAIGVGICGAVLAASGFMREGHPIEPFTLRGPGMVVVGIVFFAVTIRGFDLGPIRIPQLGMCGAGPLAMFIGGFATRDVRWRDLLILALALTAACVMLFGDMLNLPIPLYPQWFSDLYPASFNNDTRMRVTAGILVVIAALVYFLVPGSKDPSINVVVDDTPGVQR</sequence>
<feature type="domain" description="DUF1468" evidence="2">
    <location>
        <begin position="22"/>
        <end position="165"/>
    </location>
</feature>
<keyword evidence="4" id="KW-1185">Reference proteome</keyword>
<keyword evidence="1" id="KW-0812">Transmembrane</keyword>
<dbReference type="InterPro" id="IPR009936">
    <property type="entry name" value="DUF1468"/>
</dbReference>
<feature type="transmembrane region" description="Helical" evidence="1">
    <location>
        <begin position="112"/>
        <end position="132"/>
    </location>
</feature>
<evidence type="ECO:0000313" key="3">
    <source>
        <dbReference type="EMBL" id="TDR93432.1"/>
    </source>
</evidence>
<dbReference type="Proteomes" id="UP000295122">
    <property type="component" value="Unassembled WGS sequence"/>
</dbReference>
<comment type="caution">
    <text evidence="3">The sequence shown here is derived from an EMBL/GenBank/DDBJ whole genome shotgun (WGS) entry which is preliminary data.</text>
</comment>
<gene>
    <name evidence="3" type="ORF">EV668_0693</name>
</gene>
<accession>A0A4R7C681</accession>
<protein>
    <submittedName>
        <fullName evidence="3">Tripartite tricarboxylate transporter TctB family protein</fullName>
    </submittedName>
</protein>
<keyword evidence="1" id="KW-0472">Membrane</keyword>
<evidence type="ECO:0000259" key="2">
    <source>
        <dbReference type="Pfam" id="PF07331"/>
    </source>
</evidence>
<organism evidence="3 4">
    <name type="scientific">Enterovirga rhinocerotis</name>
    <dbReference type="NCBI Taxonomy" id="1339210"/>
    <lineage>
        <taxon>Bacteria</taxon>
        <taxon>Pseudomonadati</taxon>
        <taxon>Pseudomonadota</taxon>
        <taxon>Alphaproteobacteria</taxon>
        <taxon>Hyphomicrobiales</taxon>
        <taxon>Methylobacteriaceae</taxon>
        <taxon>Enterovirga</taxon>
    </lineage>
</organism>
<dbReference type="EMBL" id="SNZR01000011">
    <property type="protein sequence ID" value="TDR93432.1"/>
    <property type="molecule type" value="Genomic_DNA"/>
</dbReference>
<feature type="transmembrane region" description="Helical" evidence="1">
    <location>
        <begin position="57"/>
        <end position="74"/>
    </location>
</feature>
<keyword evidence="1" id="KW-1133">Transmembrane helix</keyword>
<dbReference type="Pfam" id="PF07331">
    <property type="entry name" value="TctB"/>
    <property type="match status" value="1"/>
</dbReference>
<reference evidence="3 4" key="1">
    <citation type="submission" date="2019-03" db="EMBL/GenBank/DDBJ databases">
        <title>Genomic Encyclopedia of Type Strains, Phase IV (KMG-IV): sequencing the most valuable type-strain genomes for metagenomic binning, comparative biology and taxonomic classification.</title>
        <authorList>
            <person name="Goeker M."/>
        </authorList>
    </citation>
    <scope>NUCLEOTIDE SEQUENCE [LARGE SCALE GENOMIC DNA]</scope>
    <source>
        <strain evidence="3 4">DSM 25903</strain>
    </source>
</reference>
<feature type="transmembrane region" description="Helical" evidence="1">
    <location>
        <begin position="20"/>
        <end position="37"/>
    </location>
</feature>